<name>A0A9W4R305_PSEHA</name>
<dbReference type="AlphaFoldDB" id="A0A9W4R305"/>
<comment type="caution">
    <text evidence="2">The sequence shown here is derived from an EMBL/GenBank/DDBJ whole genome shotgun (WGS) entry which is preliminary data.</text>
</comment>
<organism evidence="2 3">
    <name type="scientific">Pseudoalteromonas haloplanktis</name>
    <name type="common">Alteromonas haloplanktis</name>
    <dbReference type="NCBI Taxonomy" id="228"/>
    <lineage>
        <taxon>Bacteria</taxon>
        <taxon>Pseudomonadati</taxon>
        <taxon>Pseudomonadota</taxon>
        <taxon>Gammaproteobacteria</taxon>
        <taxon>Alteromonadales</taxon>
        <taxon>Pseudoalteromonadaceae</taxon>
        <taxon>Pseudoalteromonas</taxon>
    </lineage>
</organism>
<dbReference type="Proteomes" id="UP001152447">
    <property type="component" value="Unassembled WGS sequence"/>
</dbReference>
<sequence length="54" mass="5804">MNSFVLLASLLSAPNLSAGSTQEAYKLNAKYSDDRIVVIQRGMGVLPPLKPKIS</sequence>
<proteinExistence type="predicted"/>
<feature type="chain" id="PRO_5040825697" evidence="1">
    <location>
        <begin position="19"/>
        <end position="54"/>
    </location>
</feature>
<accession>A0A9W4R305</accession>
<dbReference type="RefSeq" id="WP_262977224.1">
    <property type="nucleotide sequence ID" value="NZ_CAMAPB010000058.1"/>
</dbReference>
<evidence type="ECO:0000313" key="2">
    <source>
        <dbReference type="EMBL" id="CAH9064506.1"/>
    </source>
</evidence>
<dbReference type="EMBL" id="CAMAPB010000058">
    <property type="protein sequence ID" value="CAH9064506.1"/>
    <property type="molecule type" value="Genomic_DNA"/>
</dbReference>
<evidence type="ECO:0000313" key="3">
    <source>
        <dbReference type="Proteomes" id="UP001152447"/>
    </source>
</evidence>
<feature type="signal peptide" evidence="1">
    <location>
        <begin position="1"/>
        <end position="18"/>
    </location>
</feature>
<evidence type="ECO:0000256" key="1">
    <source>
        <dbReference type="SAM" id="SignalP"/>
    </source>
</evidence>
<keyword evidence="3" id="KW-1185">Reference proteome</keyword>
<reference evidence="2" key="1">
    <citation type="submission" date="2022-07" db="EMBL/GenBank/DDBJ databases">
        <authorList>
            <person name="Criscuolo A."/>
        </authorList>
    </citation>
    <scope>NUCLEOTIDE SEQUENCE</scope>
    <source>
        <strain evidence="2">CIP103197</strain>
    </source>
</reference>
<protein>
    <submittedName>
        <fullName evidence="2">Uncharacterized protein</fullName>
    </submittedName>
</protein>
<keyword evidence="1" id="KW-0732">Signal</keyword>
<gene>
    <name evidence="2" type="ORF">PSEHALCIP103_03163</name>
</gene>